<name>A0A316V7R6_9BASI</name>
<keyword evidence="3" id="KW-0539">Nucleus</keyword>
<feature type="region of interest" description="Disordered" evidence="4">
    <location>
        <begin position="1"/>
        <end position="45"/>
    </location>
</feature>
<feature type="compositionally biased region" description="Basic and acidic residues" evidence="4">
    <location>
        <begin position="275"/>
        <end position="292"/>
    </location>
</feature>
<dbReference type="InterPro" id="IPR029188">
    <property type="entry name" value="Rrp14_N"/>
</dbReference>
<feature type="compositionally biased region" description="Basic residues" evidence="4">
    <location>
        <begin position="454"/>
        <end position="464"/>
    </location>
</feature>
<feature type="compositionally biased region" description="Basic and acidic residues" evidence="4">
    <location>
        <begin position="143"/>
        <end position="155"/>
    </location>
</feature>
<feature type="compositionally biased region" description="Gly residues" evidence="4">
    <location>
        <begin position="502"/>
        <end position="512"/>
    </location>
</feature>
<feature type="domain" description="Ribosomal RNA-processing protein 14 N-terminal" evidence="6">
    <location>
        <begin position="57"/>
        <end position="131"/>
    </location>
</feature>
<protein>
    <recommendedName>
        <fullName evidence="9">SURF6-domain-containing protein</fullName>
    </recommendedName>
</protein>
<dbReference type="GO" id="GO:0003723">
    <property type="term" value="F:RNA binding"/>
    <property type="evidence" value="ECO:0007669"/>
    <property type="project" value="TreeGrafter"/>
</dbReference>
<dbReference type="Proteomes" id="UP000245771">
    <property type="component" value="Unassembled WGS sequence"/>
</dbReference>
<feature type="domain" description="Ribosomal RNA-processing protein 14/surfeit locus protein 6 C-terminal" evidence="5">
    <location>
        <begin position="277"/>
        <end position="504"/>
    </location>
</feature>
<gene>
    <name evidence="7" type="ORF">FA14DRAFT_162211</name>
</gene>
<dbReference type="GeneID" id="37021258"/>
<organism evidence="7 8">
    <name type="scientific">Meira miltonrushii</name>
    <dbReference type="NCBI Taxonomy" id="1280837"/>
    <lineage>
        <taxon>Eukaryota</taxon>
        <taxon>Fungi</taxon>
        <taxon>Dikarya</taxon>
        <taxon>Basidiomycota</taxon>
        <taxon>Ustilaginomycotina</taxon>
        <taxon>Exobasidiomycetes</taxon>
        <taxon>Exobasidiales</taxon>
        <taxon>Brachybasidiaceae</taxon>
        <taxon>Meira</taxon>
    </lineage>
</organism>
<evidence type="ECO:0000313" key="7">
    <source>
        <dbReference type="EMBL" id="PWN33068.1"/>
    </source>
</evidence>
<feature type="region of interest" description="Disordered" evidence="4">
    <location>
        <begin position="394"/>
        <end position="565"/>
    </location>
</feature>
<dbReference type="GO" id="GO:0005730">
    <property type="term" value="C:nucleolus"/>
    <property type="evidence" value="ECO:0007669"/>
    <property type="project" value="TreeGrafter"/>
</dbReference>
<dbReference type="InterPro" id="IPR007019">
    <property type="entry name" value="SURF6"/>
</dbReference>
<dbReference type="InParanoid" id="A0A316V7R6"/>
<evidence type="ECO:0008006" key="9">
    <source>
        <dbReference type="Google" id="ProtNLM"/>
    </source>
</evidence>
<feature type="compositionally biased region" description="Low complexity" evidence="4">
    <location>
        <begin position="243"/>
        <end position="260"/>
    </location>
</feature>
<dbReference type="AlphaFoldDB" id="A0A316V7R6"/>
<dbReference type="PANTHER" id="PTHR14369">
    <property type="entry name" value="SURFEIT LOCUS PROTEIN 6"/>
    <property type="match status" value="1"/>
</dbReference>
<sequence>MAKGKEPIMASQPVKGKKKSNGRNALQNGKPGESSSMAVGKAKASEDELLKDELMQSLNRHDASFTALLSLIPANLYLAPESDSEAGSEIGEISLDQTSSNPLSKRKIAELTAEERKARIREAKRAKHDPENQKNAIQIQQERAAKRAERLAAQEREEEQDLSLNFSMGSDLMMNGNEGAGDTDDDEDSEEDHDEDDDDDGDSYETLPTSTKGSEELSDKPAIPSPLPGAGPPNILDLRARLQAKIQGIQAQRRAQALGQNSHGEIGDDESIASTKDELLEERRKQRGEMRDRRRKAAKERKRAEREGTAPKKGNGQNAGNDKKGTTAPQLFVSPVNGKSVAPSTSSLANVTDSNDIAFSSLQFDGQSLDSLKKSKHALPSDPKAALAILEARKRKEEARRAKIEARGEDAEGSSTKKDAEQAEKDRAEHIKWSKAEAAAQGVKIRDDEALLRKAAKKRDKQKAKSSTEWGKRNRDLASQQAARQKKRQDNIAARKDKKGGGKSGGGGGGKSGSSSSNAHSAKSKALGSKRKSGSSRPGFEGKGRSFGGKKASSSGGVGKKQGRK</sequence>
<dbReference type="OrthoDB" id="444809at2759"/>
<dbReference type="RefSeq" id="XP_025353370.1">
    <property type="nucleotide sequence ID" value="XM_025499477.1"/>
</dbReference>
<evidence type="ECO:0000313" key="8">
    <source>
        <dbReference type="Proteomes" id="UP000245771"/>
    </source>
</evidence>
<evidence type="ECO:0000259" key="5">
    <source>
        <dbReference type="Pfam" id="PF04935"/>
    </source>
</evidence>
<proteinExistence type="inferred from homology"/>
<feature type="compositionally biased region" description="Polar residues" evidence="4">
    <location>
        <begin position="22"/>
        <end position="37"/>
    </location>
</feature>
<dbReference type="InterPro" id="IPR029190">
    <property type="entry name" value="Rrp14/SURF6_C"/>
</dbReference>
<dbReference type="EMBL" id="KZ819605">
    <property type="protein sequence ID" value="PWN33068.1"/>
    <property type="molecule type" value="Genomic_DNA"/>
</dbReference>
<feature type="compositionally biased region" description="Basic and acidic residues" evidence="4">
    <location>
        <begin position="107"/>
        <end position="132"/>
    </location>
</feature>
<dbReference type="STRING" id="1280837.A0A316V7R6"/>
<evidence type="ECO:0000256" key="4">
    <source>
        <dbReference type="SAM" id="MobiDB-lite"/>
    </source>
</evidence>
<dbReference type="Pfam" id="PF04935">
    <property type="entry name" value="SURF6"/>
    <property type="match status" value="1"/>
</dbReference>
<dbReference type="PANTHER" id="PTHR14369:SF0">
    <property type="entry name" value="SURFEIT LOCUS PROTEIN 6"/>
    <property type="match status" value="1"/>
</dbReference>
<feature type="compositionally biased region" description="Basic and acidic residues" evidence="4">
    <location>
        <begin position="394"/>
        <end position="435"/>
    </location>
</feature>
<keyword evidence="8" id="KW-1185">Reference proteome</keyword>
<dbReference type="Pfam" id="PF15459">
    <property type="entry name" value="RRP14"/>
    <property type="match status" value="1"/>
</dbReference>
<accession>A0A316V7R6</accession>
<feature type="compositionally biased region" description="Acidic residues" evidence="4">
    <location>
        <begin position="181"/>
        <end position="203"/>
    </location>
</feature>
<dbReference type="GO" id="GO:0042273">
    <property type="term" value="P:ribosomal large subunit biogenesis"/>
    <property type="evidence" value="ECO:0007669"/>
    <property type="project" value="TreeGrafter"/>
</dbReference>
<feature type="region of interest" description="Disordered" evidence="4">
    <location>
        <begin position="81"/>
        <end position="349"/>
    </location>
</feature>
<dbReference type="GO" id="GO:0042274">
    <property type="term" value="P:ribosomal small subunit biogenesis"/>
    <property type="evidence" value="ECO:0007669"/>
    <property type="project" value="TreeGrafter"/>
</dbReference>
<evidence type="ECO:0000259" key="6">
    <source>
        <dbReference type="Pfam" id="PF15459"/>
    </source>
</evidence>
<comment type="similarity">
    <text evidence="2">Belongs to the SURF6 family.</text>
</comment>
<reference evidence="7 8" key="1">
    <citation type="journal article" date="2018" name="Mol. Biol. Evol.">
        <title>Broad Genomic Sampling Reveals a Smut Pathogenic Ancestry of the Fungal Clade Ustilaginomycotina.</title>
        <authorList>
            <person name="Kijpornyongpan T."/>
            <person name="Mondo S.J."/>
            <person name="Barry K."/>
            <person name="Sandor L."/>
            <person name="Lee J."/>
            <person name="Lipzen A."/>
            <person name="Pangilinan J."/>
            <person name="LaButti K."/>
            <person name="Hainaut M."/>
            <person name="Henrissat B."/>
            <person name="Grigoriev I.V."/>
            <person name="Spatafora J.W."/>
            <person name="Aime M.C."/>
        </authorList>
    </citation>
    <scope>NUCLEOTIDE SEQUENCE [LARGE SCALE GENOMIC DNA]</scope>
    <source>
        <strain evidence="7 8">MCA 3882</strain>
    </source>
</reference>
<evidence type="ECO:0000256" key="3">
    <source>
        <dbReference type="ARBA" id="ARBA00023242"/>
    </source>
</evidence>
<evidence type="ECO:0000256" key="1">
    <source>
        <dbReference type="ARBA" id="ARBA00004123"/>
    </source>
</evidence>
<evidence type="ECO:0000256" key="2">
    <source>
        <dbReference type="ARBA" id="ARBA00005904"/>
    </source>
</evidence>
<comment type="subcellular location">
    <subcellularLocation>
        <location evidence="1">Nucleus</location>
    </subcellularLocation>
</comment>
<dbReference type="GO" id="GO:0003677">
    <property type="term" value="F:DNA binding"/>
    <property type="evidence" value="ECO:0007669"/>
    <property type="project" value="TreeGrafter"/>
</dbReference>
<feature type="compositionally biased region" description="Gly residues" evidence="4">
    <location>
        <begin position="556"/>
        <end position="565"/>
    </location>
</feature>